<gene>
    <name evidence="5" type="ORF">E2C06_35360</name>
</gene>
<dbReference type="GO" id="GO:0008483">
    <property type="term" value="F:transaminase activity"/>
    <property type="evidence" value="ECO:0007669"/>
    <property type="project" value="UniProtKB-KW"/>
</dbReference>
<dbReference type="GO" id="GO:0030170">
    <property type="term" value="F:pyridoxal phosphate binding"/>
    <property type="evidence" value="ECO:0007669"/>
    <property type="project" value="TreeGrafter"/>
</dbReference>
<evidence type="ECO:0000313" key="5">
    <source>
        <dbReference type="EMBL" id="TDH57915.1"/>
    </source>
</evidence>
<dbReference type="InterPro" id="IPR015424">
    <property type="entry name" value="PyrdxlP-dep_Trfase"/>
</dbReference>
<dbReference type="PANTHER" id="PTHR30244:SF34">
    <property type="entry name" value="DTDP-4-AMINO-4,6-DIDEOXYGALACTOSE TRANSAMINASE"/>
    <property type="match status" value="1"/>
</dbReference>
<keyword evidence="5" id="KW-0808">Transferase</keyword>
<evidence type="ECO:0000313" key="6">
    <source>
        <dbReference type="Proteomes" id="UP000295096"/>
    </source>
</evidence>
<feature type="active site" description="Proton acceptor" evidence="2">
    <location>
        <position position="222"/>
    </location>
</feature>
<dbReference type="EMBL" id="SMSJ01000185">
    <property type="protein sequence ID" value="TDH57915.1"/>
    <property type="molecule type" value="Genomic_DNA"/>
</dbReference>
<dbReference type="Gene3D" id="3.40.640.10">
    <property type="entry name" value="Type I PLP-dependent aspartate aminotransferase-like (Major domain)"/>
    <property type="match status" value="1"/>
</dbReference>
<dbReference type="GO" id="GO:0000271">
    <property type="term" value="P:polysaccharide biosynthetic process"/>
    <property type="evidence" value="ECO:0007669"/>
    <property type="project" value="TreeGrafter"/>
</dbReference>
<comment type="caution">
    <text evidence="5">The sequence shown here is derived from an EMBL/GenBank/DDBJ whole genome shotgun (WGS) entry which is preliminary data.</text>
</comment>
<sequence length="408" mass="41741">MSLGQAASPAAAPPAAAAPVLRFPPAPAPRPRPAAPILLSPPELTGGELAALREVLDSGWIAPAGPAPAAFEAALAAATGIPHQLATTSGTAALHLGYRLLGVEPGDEVWTSTLTFVATIAPAVQMGAVPRFLDVAPESWTLDPGLLERELARAARRGRLPRAVVPVDLFGQSCDLDAIAALCDRWGVPVLCDSAAALGASRRGRHAGQGARLAAFSFNGNKIVTTDGGGALASDDAALIARARHLAAQAKEPAAHYQHEVTGYAYGLSAVLAGLGLAQLPALGARVAARRAVFERYRAGLGALPGLGFMPEPGWSRANRWLSVALFRRPAGAPDREAVRRALAAAGIESRPVWKPLHLQPVFRAAPRAGGAVAAGLFAEGLCLPSGSGLGPAQQDRVVAAIRQVAGG</sequence>
<evidence type="ECO:0000256" key="3">
    <source>
        <dbReference type="PIRSR" id="PIRSR000390-2"/>
    </source>
</evidence>
<dbReference type="SUPFAM" id="SSF53383">
    <property type="entry name" value="PLP-dependent transferases"/>
    <property type="match status" value="1"/>
</dbReference>
<dbReference type="CDD" id="cd00616">
    <property type="entry name" value="AHBA_syn"/>
    <property type="match status" value="1"/>
</dbReference>
<keyword evidence="6" id="KW-1185">Reference proteome</keyword>
<dbReference type="RefSeq" id="WP_133293222.1">
    <property type="nucleotide sequence ID" value="NZ_SMSJ01000185.1"/>
</dbReference>
<feature type="modified residue" description="N6-(pyridoxal phosphate)lysine" evidence="3">
    <location>
        <position position="222"/>
    </location>
</feature>
<evidence type="ECO:0000256" key="1">
    <source>
        <dbReference type="ARBA" id="ARBA00037999"/>
    </source>
</evidence>
<accession>A0A4V3A951</accession>
<proteinExistence type="inferred from homology"/>
<dbReference type="Proteomes" id="UP000295096">
    <property type="component" value="Unassembled WGS sequence"/>
</dbReference>
<name>A0A4V3A951_9PROT</name>
<organism evidence="5 6">
    <name type="scientific">Dankookia rubra</name>
    <dbReference type="NCBI Taxonomy" id="1442381"/>
    <lineage>
        <taxon>Bacteria</taxon>
        <taxon>Pseudomonadati</taxon>
        <taxon>Pseudomonadota</taxon>
        <taxon>Alphaproteobacteria</taxon>
        <taxon>Acetobacterales</taxon>
        <taxon>Roseomonadaceae</taxon>
        <taxon>Dankookia</taxon>
    </lineage>
</organism>
<dbReference type="PIRSF" id="PIRSF000390">
    <property type="entry name" value="PLP_StrS"/>
    <property type="match status" value="1"/>
</dbReference>
<dbReference type="Gene3D" id="3.90.1150.10">
    <property type="entry name" value="Aspartate Aminotransferase, domain 1"/>
    <property type="match status" value="1"/>
</dbReference>
<dbReference type="OrthoDB" id="7260855at2"/>
<keyword evidence="3 4" id="KW-0663">Pyridoxal phosphate</keyword>
<keyword evidence="5" id="KW-0032">Aminotransferase</keyword>
<dbReference type="Pfam" id="PF01041">
    <property type="entry name" value="DegT_DnrJ_EryC1"/>
    <property type="match status" value="1"/>
</dbReference>
<dbReference type="AlphaFoldDB" id="A0A4V3A951"/>
<evidence type="ECO:0000256" key="4">
    <source>
        <dbReference type="RuleBase" id="RU004508"/>
    </source>
</evidence>
<dbReference type="PANTHER" id="PTHR30244">
    <property type="entry name" value="TRANSAMINASE"/>
    <property type="match status" value="1"/>
</dbReference>
<comment type="similarity">
    <text evidence="1 4">Belongs to the DegT/DnrJ/EryC1 family.</text>
</comment>
<evidence type="ECO:0000256" key="2">
    <source>
        <dbReference type="PIRSR" id="PIRSR000390-1"/>
    </source>
</evidence>
<protein>
    <submittedName>
        <fullName evidence="5">Aminotransferase DegT</fullName>
    </submittedName>
</protein>
<dbReference type="InterPro" id="IPR000653">
    <property type="entry name" value="DegT/StrS_aminotransferase"/>
</dbReference>
<reference evidence="5 6" key="1">
    <citation type="journal article" date="2016" name="J. Microbiol.">
        <title>Dankookia rubra gen. nov., sp. nov., an alphaproteobacterium isolated from sediment of a shallow stream.</title>
        <authorList>
            <person name="Kim W.H."/>
            <person name="Kim D.H."/>
            <person name="Kang K."/>
            <person name="Ahn T.Y."/>
        </authorList>
    </citation>
    <scope>NUCLEOTIDE SEQUENCE [LARGE SCALE GENOMIC DNA]</scope>
    <source>
        <strain evidence="5 6">JCM30602</strain>
    </source>
</reference>
<dbReference type="InterPro" id="IPR015422">
    <property type="entry name" value="PyrdxlP-dep_Trfase_small"/>
</dbReference>
<dbReference type="InterPro" id="IPR015421">
    <property type="entry name" value="PyrdxlP-dep_Trfase_major"/>
</dbReference>